<dbReference type="Gene3D" id="1.25.40.10">
    <property type="entry name" value="Tetratricopeptide repeat domain"/>
    <property type="match status" value="1"/>
</dbReference>
<dbReference type="GO" id="GO:0030968">
    <property type="term" value="P:endoplasmic reticulum unfolded protein response"/>
    <property type="evidence" value="ECO:0007669"/>
    <property type="project" value="TreeGrafter"/>
</dbReference>
<feature type="transmembrane region" description="Helical" evidence="3">
    <location>
        <begin position="310"/>
        <end position="334"/>
    </location>
</feature>
<feature type="transmembrane region" description="Helical" evidence="3">
    <location>
        <begin position="274"/>
        <end position="290"/>
    </location>
</feature>
<dbReference type="InterPro" id="IPR011990">
    <property type="entry name" value="TPR-like_helical_dom_sf"/>
</dbReference>
<dbReference type="PANTHER" id="PTHR44227">
    <property type="match status" value="1"/>
</dbReference>
<reference evidence="4 5" key="1">
    <citation type="journal article" date="2014" name="Genome Biol. Evol.">
        <title>The secreted proteins of Achlya hypogyna and Thraustotheca clavata identify the ancestral oomycete secretome and reveal gene acquisitions by horizontal gene transfer.</title>
        <authorList>
            <person name="Misner I."/>
            <person name="Blouin N."/>
            <person name="Leonard G."/>
            <person name="Richards T.A."/>
            <person name="Lane C.E."/>
        </authorList>
    </citation>
    <scope>NUCLEOTIDE SEQUENCE [LARGE SCALE GENOMIC DNA]</scope>
    <source>
        <strain evidence="4 5">ATCC 34112</strain>
    </source>
</reference>
<feature type="transmembrane region" description="Helical" evidence="3">
    <location>
        <begin position="346"/>
        <end position="362"/>
    </location>
</feature>
<keyword evidence="5" id="KW-1185">Reference proteome</keyword>
<evidence type="ECO:0000256" key="1">
    <source>
        <dbReference type="ARBA" id="ARBA00022737"/>
    </source>
</evidence>
<proteinExistence type="predicted"/>
<accession>A0A1V9YY58</accession>
<dbReference type="SUPFAM" id="SSF48452">
    <property type="entry name" value="TPR-like"/>
    <property type="match status" value="1"/>
</dbReference>
<feature type="transmembrane region" description="Helical" evidence="3">
    <location>
        <begin position="159"/>
        <end position="192"/>
    </location>
</feature>
<dbReference type="PANTHER" id="PTHR44227:SF3">
    <property type="entry name" value="PROTEIN O-MANNOSYL-TRANSFERASE TMTC4"/>
    <property type="match status" value="1"/>
</dbReference>
<dbReference type="GO" id="GO:0005783">
    <property type="term" value="C:endoplasmic reticulum"/>
    <property type="evidence" value="ECO:0007669"/>
    <property type="project" value="TreeGrafter"/>
</dbReference>
<dbReference type="OrthoDB" id="195091at2759"/>
<dbReference type="GO" id="GO:0000030">
    <property type="term" value="F:mannosyltransferase activity"/>
    <property type="evidence" value="ECO:0007669"/>
    <property type="project" value="TreeGrafter"/>
</dbReference>
<dbReference type="STRING" id="74557.A0A1V9YY58"/>
<sequence>IHFAPLLHGQWEFIYSWDDGTNFIQNSMIQKLSLANVKLMCTAIKINVYEPLGWLLKAILYTIFGLNSQSVRVSSCILHWVACGVWYNALNQFFYQLHFDAKVFPIKDLRRGSFYAVLLYAVHPLHVEVIAWPSAQPYALAMFFVSVMFWVHLQRNSVWLSTVVYICAIMSKSIALFTPLGLVLLDLTIFVAKSEKKFSLKKVVLEYIAYGVVFVHMAYITIIANHGGIDALSDTIYLTMPERIIKFFHVLLWHLGACFLPIGLRPHYRVDQEILVFTIPLVSCKAYSVVDRLFVVGCIWRTLMPKHRASFGICVALFPWVFYLALLLPVAGIVQHGMVALTADRYSYFALLSLLPVAAIVLTRVSLYSSKMTFSVIMVAFVLANLSSKQMYQWRAEEDLWKYSLRQDPEDWRILDQLAEFYLWRGRNEEALPLMNQTLGNGPTKGFKAQLFQAKQRILLKRVDEGCSIYTQLLDQYPQNSYLHNNIAVCHMYKGNAAAAINSWIDALRFENDNKKASIPQKNLDRAYDYLTHSIAFNAQLVW</sequence>
<dbReference type="Proteomes" id="UP000243217">
    <property type="component" value="Unassembled WGS sequence"/>
</dbReference>
<keyword evidence="1" id="KW-0677">Repeat</keyword>
<keyword evidence="3" id="KW-1133">Transmembrane helix</keyword>
<dbReference type="InterPro" id="IPR052346">
    <property type="entry name" value="O-mannosyl-transferase_TMTC"/>
</dbReference>
<keyword evidence="2" id="KW-0802">TPR repeat</keyword>
<feature type="transmembrane region" description="Helical" evidence="3">
    <location>
        <begin position="244"/>
        <end position="262"/>
    </location>
</feature>
<evidence type="ECO:0000313" key="4">
    <source>
        <dbReference type="EMBL" id="OQR90480.1"/>
    </source>
</evidence>
<evidence type="ECO:0000256" key="3">
    <source>
        <dbReference type="SAM" id="Phobius"/>
    </source>
</evidence>
<dbReference type="GO" id="GO:0035269">
    <property type="term" value="P:protein O-linked glycosylation via mannose"/>
    <property type="evidence" value="ECO:0007669"/>
    <property type="project" value="TreeGrafter"/>
</dbReference>
<protein>
    <submittedName>
        <fullName evidence="4">Uncharacterized protein</fullName>
    </submittedName>
</protein>
<feature type="transmembrane region" description="Helical" evidence="3">
    <location>
        <begin position="204"/>
        <end position="224"/>
    </location>
</feature>
<feature type="transmembrane region" description="Helical" evidence="3">
    <location>
        <begin position="135"/>
        <end position="153"/>
    </location>
</feature>
<keyword evidence="3" id="KW-0812">Transmembrane</keyword>
<feature type="non-terminal residue" evidence="4">
    <location>
        <position position="1"/>
    </location>
</feature>
<evidence type="ECO:0000256" key="2">
    <source>
        <dbReference type="ARBA" id="ARBA00022803"/>
    </source>
</evidence>
<name>A0A1V9YY58_9STRA</name>
<evidence type="ECO:0000313" key="5">
    <source>
        <dbReference type="Proteomes" id="UP000243217"/>
    </source>
</evidence>
<dbReference type="EMBL" id="JNBS01002536">
    <property type="protein sequence ID" value="OQR90480.1"/>
    <property type="molecule type" value="Genomic_DNA"/>
</dbReference>
<comment type="caution">
    <text evidence="4">The sequence shown here is derived from an EMBL/GenBank/DDBJ whole genome shotgun (WGS) entry which is preliminary data.</text>
</comment>
<dbReference type="AlphaFoldDB" id="A0A1V9YY58"/>
<organism evidence="4 5">
    <name type="scientific">Thraustotheca clavata</name>
    <dbReference type="NCBI Taxonomy" id="74557"/>
    <lineage>
        <taxon>Eukaryota</taxon>
        <taxon>Sar</taxon>
        <taxon>Stramenopiles</taxon>
        <taxon>Oomycota</taxon>
        <taxon>Saprolegniomycetes</taxon>
        <taxon>Saprolegniales</taxon>
        <taxon>Achlyaceae</taxon>
        <taxon>Thraustotheca</taxon>
    </lineage>
</organism>
<gene>
    <name evidence="4" type="ORF">THRCLA_22547</name>
</gene>
<keyword evidence="3" id="KW-0472">Membrane</keyword>